<proteinExistence type="predicted"/>
<dbReference type="Pfam" id="PF22271">
    <property type="entry name" value="DUF6955"/>
    <property type="match status" value="1"/>
</dbReference>
<name>A0ABV4BYJ6_9MYCO</name>
<dbReference type="InterPro" id="IPR054230">
    <property type="entry name" value="DUF6955"/>
</dbReference>
<dbReference type="EMBL" id="JBGEDP010000001">
    <property type="protein sequence ID" value="MEY8015070.1"/>
    <property type="molecule type" value="Genomic_DNA"/>
</dbReference>
<reference evidence="1 2" key="1">
    <citation type="submission" date="2024-08" db="EMBL/GenBank/DDBJ databases">
        <title>Mycobacterium servetensis sp. nov., a novel rapid-growing mycobacterial species recovered from a human patient in Zaragoza, Spain.</title>
        <authorList>
            <person name="Tristancho-Baro A.I."/>
            <person name="Buenestado-Serrano S."/>
            <person name="Garcia De Viedma D."/>
            <person name="Milagro-Beamonte A."/>
            <person name="Burillo N."/>
            <person name="Sanz S."/>
            <person name="Lopez-Calleja A.I."/>
            <person name="Penas-Utrilla D."/>
            <person name="Guardingo M."/>
            <person name="Garcia M.J."/>
            <person name="Vinuelas-Bayon J."/>
        </authorList>
    </citation>
    <scope>NUCLEOTIDE SEQUENCE [LARGE SCALE GENOMIC DNA]</scope>
    <source>
        <strain evidence="2">HUMS_12744610</strain>
    </source>
</reference>
<evidence type="ECO:0000313" key="1">
    <source>
        <dbReference type="EMBL" id="MEY8015070.1"/>
    </source>
</evidence>
<protein>
    <submittedName>
        <fullName evidence="1">Uncharacterized protein</fullName>
    </submittedName>
</protein>
<sequence length="103" mass="11446">MSTNGGTIKINVWINEERLEALEKAGMAQLAEDAFAGMRLLAIHTTEEQKDVILQRFAGAKYDSATTKSIELLPKKAKDKLLELSIQMHSTGPEVTDRFLQEA</sequence>
<comment type="caution">
    <text evidence="1">The sequence shown here is derived from an EMBL/GenBank/DDBJ whole genome shotgun (WGS) entry which is preliminary data.</text>
</comment>
<keyword evidence="2" id="KW-1185">Reference proteome</keyword>
<dbReference type="RefSeq" id="WP_369737488.1">
    <property type="nucleotide sequence ID" value="NZ_JBGEDP010000001.1"/>
</dbReference>
<gene>
    <name evidence="1" type="ORF">AB8998_08640</name>
</gene>
<dbReference type="Proteomes" id="UP001564760">
    <property type="component" value="Unassembled WGS sequence"/>
</dbReference>
<evidence type="ECO:0000313" key="2">
    <source>
        <dbReference type="Proteomes" id="UP001564760"/>
    </source>
</evidence>
<accession>A0ABV4BYJ6</accession>
<organism evidence="1 2">
    <name type="scientific">Mycobacterium servetii</name>
    <dbReference type="NCBI Taxonomy" id="3237418"/>
    <lineage>
        <taxon>Bacteria</taxon>
        <taxon>Bacillati</taxon>
        <taxon>Actinomycetota</taxon>
        <taxon>Actinomycetes</taxon>
        <taxon>Mycobacteriales</taxon>
        <taxon>Mycobacteriaceae</taxon>
        <taxon>Mycobacterium</taxon>
    </lineage>
</organism>